<dbReference type="Proteomes" id="UP000178017">
    <property type="component" value="Unassembled WGS sequence"/>
</dbReference>
<accession>A0A1F5MIU3</accession>
<proteinExistence type="predicted"/>
<sequence>MSIISERSGNTHQVPIQTLHALSYYSSDVFGYVHHLSRVLLFSASLEGRPDASWVKNFYIKHAGILVPPQNYEAELGQIAYKRYTEIHSSPPNIPLTKEEKCQLLQGINLPTKTQVARRRVLEIKSLDESVITSHANNPTDLLKLLLAEKERVTYFRDRINLLLRDV</sequence>
<evidence type="ECO:0000313" key="2">
    <source>
        <dbReference type="Proteomes" id="UP000178017"/>
    </source>
</evidence>
<name>A0A1F5MIU3_9BACT</name>
<reference evidence="1 2" key="1">
    <citation type="journal article" date="2016" name="Nat. Commun.">
        <title>Thousands of microbial genomes shed light on interconnected biogeochemical processes in an aquifer system.</title>
        <authorList>
            <person name="Anantharaman K."/>
            <person name="Brown C.T."/>
            <person name="Hug L.A."/>
            <person name="Sharon I."/>
            <person name="Castelle C.J."/>
            <person name="Probst A.J."/>
            <person name="Thomas B.C."/>
            <person name="Singh A."/>
            <person name="Wilkins M.J."/>
            <person name="Karaoz U."/>
            <person name="Brodie E.L."/>
            <person name="Williams K.H."/>
            <person name="Hubbard S.S."/>
            <person name="Banfield J.F."/>
        </authorList>
    </citation>
    <scope>NUCLEOTIDE SEQUENCE [LARGE SCALE GENOMIC DNA]</scope>
</reference>
<gene>
    <name evidence="1" type="ORF">A3B49_02535</name>
</gene>
<dbReference type="EMBL" id="MFDO01000021">
    <property type="protein sequence ID" value="OGE65282.1"/>
    <property type="molecule type" value="Genomic_DNA"/>
</dbReference>
<evidence type="ECO:0000313" key="1">
    <source>
        <dbReference type="EMBL" id="OGE65282.1"/>
    </source>
</evidence>
<protein>
    <submittedName>
        <fullName evidence="1">Uncharacterized protein</fullName>
    </submittedName>
</protein>
<comment type="caution">
    <text evidence="1">The sequence shown here is derived from an EMBL/GenBank/DDBJ whole genome shotgun (WGS) entry which is preliminary data.</text>
</comment>
<organism evidence="1 2">
    <name type="scientific">Candidatus Daviesbacteria bacterium RIFCSPLOWO2_01_FULL_40_24</name>
    <dbReference type="NCBI Taxonomy" id="1797787"/>
    <lineage>
        <taxon>Bacteria</taxon>
        <taxon>Candidatus Daviesiibacteriota</taxon>
    </lineage>
</organism>
<dbReference type="AlphaFoldDB" id="A0A1F5MIU3"/>